<dbReference type="Gene3D" id="1.10.260.40">
    <property type="entry name" value="lambda repressor-like DNA-binding domains"/>
    <property type="match status" value="1"/>
</dbReference>
<evidence type="ECO:0000313" key="3">
    <source>
        <dbReference type="EMBL" id="BCR05554.1"/>
    </source>
</evidence>
<accession>A0ABN6E222</accession>
<protein>
    <recommendedName>
        <fullName evidence="2">HTH cro/C1-type domain-containing protein</fullName>
    </recommendedName>
</protein>
<dbReference type="SUPFAM" id="SSF47413">
    <property type="entry name" value="lambda repressor-like DNA-binding domains"/>
    <property type="match status" value="1"/>
</dbReference>
<reference evidence="3 4" key="2">
    <citation type="journal article" date="2021" name="Int. J. Syst. Evol. Microbiol.">
        <title>Isolation and Polyphasic Characterization of Desulfuromonas versatilis sp. Nov., an Electrogenic Bacteria Capable of Versatile Metabolism Isolated from a Graphene Oxide-Reducing Enrichment Culture.</title>
        <authorList>
            <person name="Xie L."/>
            <person name="Yoshida N."/>
            <person name="Ishii S."/>
            <person name="Meng L."/>
        </authorList>
    </citation>
    <scope>NUCLEOTIDE SEQUENCE [LARGE SCALE GENOMIC DNA]</scope>
    <source>
        <strain evidence="3 4">NIT-T3</strain>
    </source>
</reference>
<dbReference type="InterPro" id="IPR001387">
    <property type="entry name" value="Cro/C1-type_HTH"/>
</dbReference>
<feature type="compositionally biased region" description="Basic and acidic residues" evidence="1">
    <location>
        <begin position="185"/>
        <end position="201"/>
    </location>
</feature>
<dbReference type="InterPro" id="IPR050400">
    <property type="entry name" value="Bact_Cytoskel_RodZ"/>
</dbReference>
<dbReference type="PANTHER" id="PTHR34475">
    <property type="match status" value="1"/>
</dbReference>
<dbReference type="SMART" id="SM00530">
    <property type="entry name" value="HTH_XRE"/>
    <property type="match status" value="1"/>
</dbReference>
<keyword evidence="4" id="KW-1185">Reference proteome</keyword>
<dbReference type="InterPro" id="IPR010982">
    <property type="entry name" value="Lambda_DNA-bd_dom_sf"/>
</dbReference>
<reference evidence="3 4" key="1">
    <citation type="journal article" date="2016" name="C (Basel)">
        <title>Selective Growth of and Electricity Production by Marine Exoelectrogenic Bacteria in Self-Aggregated Hydrogel of Microbially Reduced Graphene Oxide.</title>
        <authorList>
            <person name="Yoshida N."/>
            <person name="Goto Y."/>
            <person name="Miyata Y."/>
        </authorList>
    </citation>
    <scope>NUCLEOTIDE SEQUENCE [LARGE SCALE GENOMIC DNA]</scope>
    <source>
        <strain evidence="3 4">NIT-T3</strain>
    </source>
</reference>
<feature type="region of interest" description="Disordered" evidence="1">
    <location>
        <begin position="146"/>
        <end position="205"/>
    </location>
</feature>
<dbReference type="RefSeq" id="WP_225911507.1">
    <property type="nucleotide sequence ID" value="NZ_AP024355.1"/>
</dbReference>
<organism evidence="3 4">
    <name type="scientific">Desulfuromonas versatilis</name>
    <dbReference type="NCBI Taxonomy" id="2802975"/>
    <lineage>
        <taxon>Bacteria</taxon>
        <taxon>Pseudomonadati</taxon>
        <taxon>Thermodesulfobacteriota</taxon>
        <taxon>Desulfuromonadia</taxon>
        <taxon>Desulfuromonadales</taxon>
        <taxon>Desulfuromonadaceae</taxon>
        <taxon>Desulfuromonas</taxon>
    </lineage>
</organism>
<evidence type="ECO:0000256" key="1">
    <source>
        <dbReference type="SAM" id="MobiDB-lite"/>
    </source>
</evidence>
<dbReference type="Pfam" id="PF13413">
    <property type="entry name" value="HTH_25"/>
    <property type="match status" value="1"/>
</dbReference>
<dbReference type="Proteomes" id="UP001319827">
    <property type="component" value="Chromosome"/>
</dbReference>
<evidence type="ECO:0000313" key="4">
    <source>
        <dbReference type="Proteomes" id="UP001319827"/>
    </source>
</evidence>
<sequence length="322" mass="34278">MTAPDQPSLGTLLRQRREQRGMTLETVSRQTRIKLAYLQALEEDRFEVFPGEVYLSGFLRTYAASLGLEAGSLLERYRQQTGNRQDKGEQALAGELTSIPIESSSPSRPLVRLLLAALVVLATLVGALLFKDSLPQEPAEVIQPLAASDAPGGDSPGPALPQAVPEPAAPEAQQPAAEEAQQPASEEREYPGPGEPERATEETSVALVEPVPAAEPAPIVKTGAPPQAPVQPLAQLNPGGAAMKVEALAPVSIGISVDGQAERRYELAAATVLSWKVRSSARLSVSDPAALRVWLNQERVELEDRSELVLNISPGSLNEDGQ</sequence>
<dbReference type="EMBL" id="AP024355">
    <property type="protein sequence ID" value="BCR05554.1"/>
    <property type="molecule type" value="Genomic_DNA"/>
</dbReference>
<dbReference type="PANTHER" id="PTHR34475:SF1">
    <property type="entry name" value="CYTOSKELETON PROTEIN RODZ"/>
    <property type="match status" value="1"/>
</dbReference>
<feature type="domain" description="HTH cro/C1-type" evidence="2">
    <location>
        <begin position="12"/>
        <end position="69"/>
    </location>
</feature>
<evidence type="ECO:0000259" key="2">
    <source>
        <dbReference type="SMART" id="SM00530"/>
    </source>
</evidence>
<name>A0ABN6E222_9BACT</name>
<dbReference type="CDD" id="cd00093">
    <property type="entry name" value="HTH_XRE"/>
    <property type="match status" value="1"/>
</dbReference>
<gene>
    <name evidence="3" type="ORF">DESUT3_26230</name>
</gene>
<proteinExistence type="predicted"/>
<feature type="compositionally biased region" description="Low complexity" evidence="1">
    <location>
        <begin position="160"/>
        <end position="184"/>
    </location>
</feature>